<evidence type="ECO:0000313" key="1">
    <source>
        <dbReference type="EMBL" id="CEG44339.1"/>
    </source>
</evidence>
<dbReference type="AlphaFoldDB" id="A0A0N7L6I1"/>
<proteinExistence type="predicted"/>
<organism evidence="1 2">
    <name type="scientific">Plasmopara halstedii</name>
    <name type="common">Downy mildew of sunflower</name>
    <dbReference type="NCBI Taxonomy" id="4781"/>
    <lineage>
        <taxon>Eukaryota</taxon>
        <taxon>Sar</taxon>
        <taxon>Stramenopiles</taxon>
        <taxon>Oomycota</taxon>
        <taxon>Peronosporomycetes</taxon>
        <taxon>Peronosporales</taxon>
        <taxon>Peronosporaceae</taxon>
        <taxon>Plasmopara</taxon>
    </lineage>
</organism>
<dbReference type="Proteomes" id="UP000054928">
    <property type="component" value="Unassembled WGS sequence"/>
</dbReference>
<evidence type="ECO:0000313" key="2">
    <source>
        <dbReference type="Proteomes" id="UP000054928"/>
    </source>
</evidence>
<dbReference type="EMBL" id="CCYD01001204">
    <property type="protein sequence ID" value="CEG44339.1"/>
    <property type="molecule type" value="Genomic_DNA"/>
</dbReference>
<reference evidence="2" key="1">
    <citation type="submission" date="2014-09" db="EMBL/GenBank/DDBJ databases">
        <authorList>
            <person name="Sharma Rahul"/>
            <person name="Thines Marco"/>
        </authorList>
    </citation>
    <scope>NUCLEOTIDE SEQUENCE [LARGE SCALE GENOMIC DNA]</scope>
</reference>
<sequence length="56" mass="6267">MAVNFLLFPSHHEVLHVPKVATPNAESISTAYIEALFNCMLALILHFDKLAESLRC</sequence>
<keyword evidence="2" id="KW-1185">Reference proteome</keyword>
<name>A0A0N7L6I1_PLAHL</name>
<protein>
    <submittedName>
        <fullName evidence="1">Uncharacterized protein</fullName>
    </submittedName>
</protein>
<dbReference type="GeneID" id="36395763"/>
<dbReference type="RefSeq" id="XP_024580708.1">
    <property type="nucleotide sequence ID" value="XM_024730430.1"/>
</dbReference>
<accession>A0A0N7L6I1</accession>